<evidence type="ECO:0000313" key="11">
    <source>
        <dbReference type="EMBL" id="RUO77803.1"/>
    </source>
</evidence>
<evidence type="ECO:0000256" key="3">
    <source>
        <dbReference type="ARBA" id="ARBA00022448"/>
    </source>
</evidence>
<dbReference type="GO" id="GO:0098797">
    <property type="term" value="C:plasma membrane protein complex"/>
    <property type="evidence" value="ECO:0007669"/>
    <property type="project" value="TreeGrafter"/>
</dbReference>
<dbReference type="InterPro" id="IPR051447">
    <property type="entry name" value="Lipoprotein-release_system"/>
</dbReference>
<feature type="transmembrane region" description="Helical" evidence="8">
    <location>
        <begin position="20"/>
        <end position="46"/>
    </location>
</feature>
<dbReference type="Proteomes" id="UP000287908">
    <property type="component" value="Unassembled WGS sequence"/>
</dbReference>
<evidence type="ECO:0000256" key="1">
    <source>
        <dbReference type="ARBA" id="ARBA00004651"/>
    </source>
</evidence>
<dbReference type="PANTHER" id="PTHR30489:SF0">
    <property type="entry name" value="LIPOPROTEIN-RELEASING SYSTEM TRANSMEMBRANE PROTEIN LOLE"/>
    <property type="match status" value="1"/>
</dbReference>
<comment type="subcellular location">
    <subcellularLocation>
        <location evidence="1">Cell membrane</location>
        <topology evidence="1">Multi-pass membrane protein</topology>
    </subcellularLocation>
</comment>
<protein>
    <submittedName>
        <fullName evidence="11">Lipoprotein-releasing system transmembrane subunit, LolC/LolE family</fullName>
    </submittedName>
</protein>
<evidence type="ECO:0000313" key="12">
    <source>
        <dbReference type="Proteomes" id="UP000287908"/>
    </source>
</evidence>
<reference evidence="11 12" key="1">
    <citation type="journal article" date="2011" name="Front. Microbiol.">
        <title>Genomic signatures of strain selection and enhancement in Bacillus atrophaeus var. globigii, a historical biowarfare simulant.</title>
        <authorList>
            <person name="Gibbons H.S."/>
            <person name="Broomall S.M."/>
            <person name="McNew L.A."/>
            <person name="Daligault H."/>
            <person name="Chapman C."/>
            <person name="Bruce D."/>
            <person name="Karavis M."/>
            <person name="Krepps M."/>
            <person name="McGregor P.A."/>
            <person name="Hong C."/>
            <person name="Park K.H."/>
            <person name="Akmal A."/>
            <person name="Feldman A."/>
            <person name="Lin J.S."/>
            <person name="Chang W.E."/>
            <person name="Higgs B.W."/>
            <person name="Demirev P."/>
            <person name="Lindquist J."/>
            <person name="Liem A."/>
            <person name="Fochler E."/>
            <person name="Read T.D."/>
            <person name="Tapia R."/>
            <person name="Johnson S."/>
            <person name="Bishop-Lilly K.A."/>
            <person name="Detter C."/>
            <person name="Han C."/>
            <person name="Sozhamannan S."/>
            <person name="Rosenzweig C.N."/>
            <person name="Skowronski E.W."/>
        </authorList>
    </citation>
    <scope>NUCLEOTIDE SEQUENCE [LARGE SCALE GENOMIC DNA]</scope>
    <source>
        <strain evidence="11 12">CL-SP19</strain>
    </source>
</reference>
<dbReference type="InterPro" id="IPR011925">
    <property type="entry name" value="LolCE_TM"/>
</dbReference>
<dbReference type="NCBIfam" id="TIGR02212">
    <property type="entry name" value="lolCE"/>
    <property type="match status" value="1"/>
</dbReference>
<keyword evidence="5 8" id="KW-0812">Transmembrane</keyword>
<gene>
    <name evidence="11" type="ORF">CWI81_04805</name>
</gene>
<dbReference type="OrthoDB" id="9808461at2"/>
<feature type="domain" description="MacB-like periplasmic core" evidence="10">
    <location>
        <begin position="27"/>
        <end position="237"/>
    </location>
</feature>
<evidence type="ECO:0000256" key="4">
    <source>
        <dbReference type="ARBA" id="ARBA00022475"/>
    </source>
</evidence>
<evidence type="ECO:0000256" key="2">
    <source>
        <dbReference type="ARBA" id="ARBA00005236"/>
    </source>
</evidence>
<feature type="transmembrane region" description="Helical" evidence="8">
    <location>
        <begin position="266"/>
        <end position="290"/>
    </location>
</feature>
<dbReference type="GO" id="GO:0042953">
    <property type="term" value="P:lipoprotein transport"/>
    <property type="evidence" value="ECO:0007669"/>
    <property type="project" value="InterPro"/>
</dbReference>
<dbReference type="PANTHER" id="PTHR30489">
    <property type="entry name" value="LIPOPROTEIN-RELEASING SYSTEM TRANSMEMBRANE PROTEIN LOLE"/>
    <property type="match status" value="1"/>
</dbReference>
<feature type="transmembrane region" description="Helical" evidence="8">
    <location>
        <begin position="311"/>
        <end position="338"/>
    </location>
</feature>
<organism evidence="11 12">
    <name type="scientific">Idiomarina seosinensis</name>
    <dbReference type="NCBI Taxonomy" id="281739"/>
    <lineage>
        <taxon>Bacteria</taxon>
        <taxon>Pseudomonadati</taxon>
        <taxon>Pseudomonadota</taxon>
        <taxon>Gammaproteobacteria</taxon>
        <taxon>Alteromonadales</taxon>
        <taxon>Idiomarinaceae</taxon>
        <taxon>Idiomarina</taxon>
    </lineage>
</organism>
<keyword evidence="3" id="KW-0813">Transport</keyword>
<dbReference type="GO" id="GO:0044874">
    <property type="term" value="P:lipoprotein localization to outer membrane"/>
    <property type="evidence" value="ECO:0007669"/>
    <property type="project" value="TreeGrafter"/>
</dbReference>
<evidence type="ECO:0000259" key="9">
    <source>
        <dbReference type="Pfam" id="PF02687"/>
    </source>
</evidence>
<evidence type="ECO:0000256" key="5">
    <source>
        <dbReference type="ARBA" id="ARBA00022692"/>
    </source>
</evidence>
<keyword evidence="7 8" id="KW-0472">Membrane</keyword>
<dbReference type="Pfam" id="PF02687">
    <property type="entry name" value="FtsX"/>
    <property type="match status" value="1"/>
</dbReference>
<keyword evidence="6 8" id="KW-1133">Transmembrane helix</keyword>
<dbReference type="InterPro" id="IPR003838">
    <property type="entry name" value="ABC3_permease_C"/>
</dbReference>
<evidence type="ECO:0000259" key="10">
    <source>
        <dbReference type="Pfam" id="PF12704"/>
    </source>
</evidence>
<comment type="similarity">
    <text evidence="2">Belongs to the ABC-4 integral membrane protein family. LolC/E subfamily.</text>
</comment>
<accession>A0A432ZIR3</accession>
<keyword evidence="12" id="KW-1185">Reference proteome</keyword>
<feature type="domain" description="ABC3 transporter permease C-terminal" evidence="9">
    <location>
        <begin position="269"/>
        <end position="399"/>
    </location>
</feature>
<proteinExistence type="inferred from homology"/>
<evidence type="ECO:0000256" key="7">
    <source>
        <dbReference type="ARBA" id="ARBA00023136"/>
    </source>
</evidence>
<dbReference type="InterPro" id="IPR025857">
    <property type="entry name" value="MacB_PCD"/>
</dbReference>
<dbReference type="Pfam" id="PF12704">
    <property type="entry name" value="MacB_PCD"/>
    <property type="match status" value="1"/>
</dbReference>
<dbReference type="EMBL" id="PIQF01000001">
    <property type="protein sequence ID" value="RUO77803.1"/>
    <property type="molecule type" value="Genomic_DNA"/>
</dbReference>
<dbReference type="AlphaFoldDB" id="A0A432ZIR3"/>
<evidence type="ECO:0000256" key="8">
    <source>
        <dbReference type="SAM" id="Phobius"/>
    </source>
</evidence>
<keyword evidence="11" id="KW-0449">Lipoprotein</keyword>
<feature type="transmembrane region" description="Helical" evidence="8">
    <location>
        <begin position="375"/>
        <end position="395"/>
    </location>
</feature>
<keyword evidence="4" id="KW-1003">Cell membrane</keyword>
<name>A0A432ZIR3_9GAMM</name>
<comment type="caution">
    <text evidence="11">The sequence shown here is derived from an EMBL/GenBank/DDBJ whole genome shotgun (WGS) entry which is preliminary data.</text>
</comment>
<evidence type="ECO:0000256" key="6">
    <source>
        <dbReference type="ARBA" id="ARBA00022989"/>
    </source>
</evidence>
<sequence length="410" mass="45116">MVLSWDIAYRFRKNTAHNGFLSFISASSTIGIVLGCAVLITALSMMNGFQLALQNKLLKVVPHVEYQRVDGPFEDWSAIAELAMQDNAVTGVSPVIQQTAMVQSGQEFKGIMLQGIDPETSGNGISDFIKNDALQALQQAEPTMVLGAGLARELGLSFGDRLTLLIAEQGNRAFQAPKRHQLRIVGLFNFGGEVDHKNAYVSLPTARRLAGIERGVTGIQLSVRDVFNADAVAKRVGNRLPELVYVNHWMRTHGHLYRDIELVRTVIYLVLVLVMAVACFNIVSTLVLTVTKKRAQIAMLKTMGLEDRKIVMIFIWQGLQNGLWGAFLGTIVGAVLALSLPQLMLWLEQLLSLQMLNDDVYFVSQIPSELRWQDLALVAGVAIVMSLLATIYPAWRATQVAPAKALHGSH</sequence>